<protein>
    <submittedName>
        <fullName evidence="2">Uncharacterized protein</fullName>
    </submittedName>
</protein>
<reference evidence="2" key="2">
    <citation type="submission" date="2025-09" db="UniProtKB">
        <authorList>
            <consortium name="Ensembl"/>
        </authorList>
    </citation>
    <scope>IDENTIFICATION</scope>
</reference>
<feature type="compositionally biased region" description="Pro residues" evidence="1">
    <location>
        <begin position="159"/>
        <end position="171"/>
    </location>
</feature>
<keyword evidence="3" id="KW-1185">Reference proteome</keyword>
<proteinExistence type="predicted"/>
<evidence type="ECO:0000313" key="3">
    <source>
        <dbReference type="Proteomes" id="UP000694565"/>
    </source>
</evidence>
<feature type="compositionally biased region" description="Low complexity" evidence="1">
    <location>
        <begin position="144"/>
        <end position="158"/>
    </location>
</feature>
<feature type="region of interest" description="Disordered" evidence="1">
    <location>
        <begin position="138"/>
        <end position="208"/>
    </location>
</feature>
<evidence type="ECO:0000313" key="2">
    <source>
        <dbReference type="Ensembl" id="ENSCLMP00005007888.1"/>
    </source>
</evidence>
<dbReference type="AlphaFoldDB" id="A0A8C2WRA4"/>
<reference evidence="2" key="1">
    <citation type="submission" date="2025-08" db="UniProtKB">
        <authorList>
            <consortium name="Ensembl"/>
        </authorList>
    </citation>
    <scope>IDENTIFICATION</scope>
</reference>
<accession>A0A8C2WRA4</accession>
<dbReference type="Ensembl" id="ENSCLMT00005008419.1">
    <property type="protein sequence ID" value="ENSCLMP00005007888.1"/>
    <property type="gene ID" value="ENSCLMG00005004279.1"/>
</dbReference>
<name>A0A8C2WRA4_CYCLU</name>
<feature type="compositionally biased region" description="Pro residues" evidence="1">
    <location>
        <begin position="193"/>
        <end position="206"/>
    </location>
</feature>
<organism evidence="2 3">
    <name type="scientific">Cyclopterus lumpus</name>
    <name type="common">Lumpsucker</name>
    <dbReference type="NCBI Taxonomy" id="8103"/>
    <lineage>
        <taxon>Eukaryota</taxon>
        <taxon>Metazoa</taxon>
        <taxon>Chordata</taxon>
        <taxon>Craniata</taxon>
        <taxon>Vertebrata</taxon>
        <taxon>Euteleostomi</taxon>
        <taxon>Actinopterygii</taxon>
        <taxon>Neopterygii</taxon>
        <taxon>Teleostei</taxon>
        <taxon>Neoteleostei</taxon>
        <taxon>Acanthomorphata</taxon>
        <taxon>Eupercaria</taxon>
        <taxon>Perciformes</taxon>
        <taxon>Cottioidei</taxon>
        <taxon>Cottales</taxon>
        <taxon>Cyclopteridae</taxon>
        <taxon>Cyclopterus</taxon>
    </lineage>
</organism>
<dbReference type="GeneTree" id="ENSGT00940000174774"/>
<evidence type="ECO:0000256" key="1">
    <source>
        <dbReference type="SAM" id="MobiDB-lite"/>
    </source>
</evidence>
<feature type="compositionally biased region" description="Low complexity" evidence="1">
    <location>
        <begin position="172"/>
        <end position="192"/>
    </location>
</feature>
<dbReference type="Proteomes" id="UP000694565">
    <property type="component" value="Unplaced"/>
</dbReference>
<sequence>MLLSAEDDQTQTKACLHCHGMNAANRTTCQSCFAGLSIKERIKLKEESLRSGDWGGKVKEHRNAGRVVDSARISVKNLHELDFKPLLFMGRERRFSRGEIIKRMTALYEYFLRSKNTAFPSHLEEPLPVLNLVPVEHPPPTAPPSLSSPLPTHSLSSPPTTPSLPSPPPTNPSLSSPPTTPSLSIPITLSLSSPPPATPSNAPLPSPVKGLMRMKKELLGKRKISEHTGLTYSSLSGFPDHLLIQSQRSSRLAYITCNWTERSIFIYVFDLLIIQNALFIHFEANHLVCYFQAAKSIPGRSFSFLRK</sequence>